<evidence type="ECO:0000313" key="4">
    <source>
        <dbReference type="EMBL" id="KAF5841029.1"/>
    </source>
</evidence>
<evidence type="ECO:0000256" key="2">
    <source>
        <dbReference type="SAM" id="Coils"/>
    </source>
</evidence>
<accession>A0ABQ7H2E4</accession>
<dbReference type="InterPro" id="IPR001841">
    <property type="entry name" value="Znf_RING"/>
</dbReference>
<dbReference type="InterPro" id="IPR013083">
    <property type="entry name" value="Znf_RING/FYVE/PHD"/>
</dbReference>
<dbReference type="PROSITE" id="PS50089">
    <property type="entry name" value="ZF_RING_2"/>
    <property type="match status" value="1"/>
</dbReference>
<gene>
    <name evidence="4" type="ORF">DUNSADRAFT_14736</name>
</gene>
<dbReference type="SUPFAM" id="SSF57850">
    <property type="entry name" value="RING/U-box"/>
    <property type="match status" value="1"/>
</dbReference>
<reference evidence="4" key="1">
    <citation type="submission" date="2017-08" db="EMBL/GenBank/DDBJ databases">
        <authorList>
            <person name="Polle J.E."/>
            <person name="Barry K."/>
            <person name="Cushman J."/>
            <person name="Schmutz J."/>
            <person name="Tran D."/>
            <person name="Hathwaick L.T."/>
            <person name="Yim W.C."/>
            <person name="Jenkins J."/>
            <person name="Mckie-Krisberg Z.M."/>
            <person name="Prochnik S."/>
            <person name="Lindquist E."/>
            <person name="Dockter R.B."/>
            <person name="Adam C."/>
            <person name="Molina H."/>
            <person name="Bunkerborg J."/>
            <person name="Jin E."/>
            <person name="Buchheim M."/>
            <person name="Magnuson J."/>
        </authorList>
    </citation>
    <scope>NUCLEOTIDE SEQUENCE</scope>
    <source>
        <strain evidence="4">CCAP 19/18</strain>
    </source>
</reference>
<dbReference type="Pfam" id="PF13639">
    <property type="entry name" value="zf-RING_2"/>
    <property type="match status" value="1"/>
</dbReference>
<keyword evidence="1" id="KW-0479">Metal-binding</keyword>
<dbReference type="Gene3D" id="3.30.40.10">
    <property type="entry name" value="Zinc/RING finger domain, C3HC4 (zinc finger)"/>
    <property type="match status" value="1"/>
</dbReference>
<feature type="coiled-coil region" evidence="2">
    <location>
        <begin position="101"/>
        <end position="202"/>
    </location>
</feature>
<protein>
    <recommendedName>
        <fullName evidence="3">RING-type domain-containing protein</fullName>
    </recommendedName>
</protein>
<comment type="caution">
    <text evidence="4">The sequence shown here is derived from an EMBL/GenBank/DDBJ whole genome shotgun (WGS) entry which is preliminary data.</text>
</comment>
<evidence type="ECO:0000256" key="1">
    <source>
        <dbReference type="PROSITE-ProRule" id="PRU00175"/>
    </source>
</evidence>
<feature type="coiled-coil region" evidence="2">
    <location>
        <begin position="246"/>
        <end position="327"/>
    </location>
</feature>
<keyword evidence="1" id="KW-0863">Zinc-finger</keyword>
<proteinExistence type="predicted"/>
<keyword evidence="1" id="KW-0862">Zinc</keyword>
<dbReference type="SMART" id="SM00184">
    <property type="entry name" value="RING"/>
    <property type="match status" value="1"/>
</dbReference>
<sequence length="335" mass="38808">MDDEQDWLGRVSCCVCLDTRNAKDTSWVALECGHVFHMECLAQALEHQRTCPTCRKRSRREPLRLFVNNERCDPSDSGAGVQLSDAGQELHLERRKFTEKLEEHRRGAAHIRQELEETQKELQEKIKKLDHLKAKYSGLKLQHELDEDRWRQAEKRTAAKEEEVIKTLEKVKSLSLKMKEMEEDHSRQLLAKESEVVRLKNEKKRGIWSSNQKLTYEQILEMSNTSEERDSLDDMAKVLAQRNVELQVLKAQLTSLEGAKQQLEEDAALREAELKRDLQAQVAQAMKQWNGERLQVNRLESELGIVQGQLNEAKEQLESQVSRVLEQTVSQVGKC</sequence>
<keyword evidence="5" id="KW-1185">Reference proteome</keyword>
<name>A0ABQ7H2E4_DUNSA</name>
<dbReference type="EMBL" id="MU069497">
    <property type="protein sequence ID" value="KAF5841029.1"/>
    <property type="molecule type" value="Genomic_DNA"/>
</dbReference>
<evidence type="ECO:0000313" key="5">
    <source>
        <dbReference type="Proteomes" id="UP000815325"/>
    </source>
</evidence>
<dbReference type="Proteomes" id="UP000815325">
    <property type="component" value="Unassembled WGS sequence"/>
</dbReference>
<dbReference type="InterPro" id="IPR052639">
    <property type="entry name" value="TRAIP_ubiq-protein_ligase"/>
</dbReference>
<evidence type="ECO:0000259" key="3">
    <source>
        <dbReference type="PROSITE" id="PS50089"/>
    </source>
</evidence>
<feature type="domain" description="RING-type" evidence="3">
    <location>
        <begin position="13"/>
        <end position="55"/>
    </location>
</feature>
<keyword evidence="2" id="KW-0175">Coiled coil</keyword>
<dbReference type="PANTHER" id="PTHR46569:SF1">
    <property type="entry name" value="E3 UBIQUITIN-PROTEIN LIGASE RFWD3-RELATED"/>
    <property type="match status" value="1"/>
</dbReference>
<dbReference type="PANTHER" id="PTHR46569">
    <property type="entry name" value="E3 UBIQUITIN-PROTEIN LIGASE TRAIP"/>
    <property type="match status" value="1"/>
</dbReference>
<organism evidence="4 5">
    <name type="scientific">Dunaliella salina</name>
    <name type="common">Green alga</name>
    <name type="synonym">Protococcus salinus</name>
    <dbReference type="NCBI Taxonomy" id="3046"/>
    <lineage>
        <taxon>Eukaryota</taxon>
        <taxon>Viridiplantae</taxon>
        <taxon>Chlorophyta</taxon>
        <taxon>core chlorophytes</taxon>
        <taxon>Chlorophyceae</taxon>
        <taxon>CS clade</taxon>
        <taxon>Chlamydomonadales</taxon>
        <taxon>Dunaliellaceae</taxon>
        <taxon>Dunaliella</taxon>
    </lineage>
</organism>